<gene>
    <name evidence="1" type="ORF">EG799_11595</name>
</gene>
<dbReference type="Proteomes" id="UP000275232">
    <property type="component" value="Unassembled WGS sequence"/>
</dbReference>
<dbReference type="OrthoDB" id="7594920at2"/>
<dbReference type="SUPFAM" id="SSF46785">
    <property type="entry name" value="Winged helix' DNA-binding domain"/>
    <property type="match status" value="1"/>
</dbReference>
<name>A0A3N5CX78_9SPHN</name>
<proteinExistence type="predicted"/>
<accession>A0A3N5CX78</accession>
<sequence length="161" mass="18436">MAVEKGFDRQSLKQIVQIASTLLAEKPANDQEPCTGKARRRSKPAYDRDALAKIAEREYRARRERAVYFPQDFLAEPVWDVLLDLYVQNRKGKPVSVTSACAAACVPQTTALRWLNVLEEEGFTVIEADISDRRRRFVRLSEKGRTSLEGYLASRMVSRDW</sequence>
<dbReference type="RefSeq" id="WP_123881363.1">
    <property type="nucleotide sequence ID" value="NZ_RPFZ01000001.1"/>
</dbReference>
<dbReference type="AlphaFoldDB" id="A0A3N5CX78"/>
<dbReference type="EMBL" id="RPFZ01000001">
    <property type="protein sequence ID" value="RPF72190.1"/>
    <property type="molecule type" value="Genomic_DNA"/>
</dbReference>
<comment type="caution">
    <text evidence="1">The sequence shown here is derived from an EMBL/GenBank/DDBJ whole genome shotgun (WGS) entry which is preliminary data.</text>
</comment>
<evidence type="ECO:0000313" key="1">
    <source>
        <dbReference type="EMBL" id="RPF72190.1"/>
    </source>
</evidence>
<reference evidence="1 2" key="1">
    <citation type="submission" date="2018-11" db="EMBL/GenBank/DDBJ databases">
        <title>Erythrobacter spongiae sp. nov., isolated from a marine sponge.</title>
        <authorList>
            <person name="Zhuang L."/>
            <person name="Luo L."/>
        </authorList>
    </citation>
    <scope>NUCLEOTIDE SEQUENCE [LARGE SCALE GENOMIC DNA]</scope>
    <source>
        <strain evidence="1 2">HN-E23</strain>
    </source>
</reference>
<dbReference type="Gene3D" id="1.10.10.10">
    <property type="entry name" value="Winged helix-like DNA-binding domain superfamily/Winged helix DNA-binding domain"/>
    <property type="match status" value="1"/>
</dbReference>
<protein>
    <submittedName>
        <fullName evidence="1">MarR family transcriptional regulator</fullName>
    </submittedName>
</protein>
<dbReference type="InterPro" id="IPR036390">
    <property type="entry name" value="WH_DNA-bd_sf"/>
</dbReference>
<dbReference type="InterPro" id="IPR036388">
    <property type="entry name" value="WH-like_DNA-bd_sf"/>
</dbReference>
<organism evidence="1 2">
    <name type="scientific">Aurantiacibacter spongiae</name>
    <dbReference type="NCBI Taxonomy" id="2488860"/>
    <lineage>
        <taxon>Bacteria</taxon>
        <taxon>Pseudomonadati</taxon>
        <taxon>Pseudomonadota</taxon>
        <taxon>Alphaproteobacteria</taxon>
        <taxon>Sphingomonadales</taxon>
        <taxon>Erythrobacteraceae</taxon>
        <taxon>Aurantiacibacter</taxon>
    </lineage>
</organism>
<keyword evidence="2" id="KW-1185">Reference proteome</keyword>
<evidence type="ECO:0000313" key="2">
    <source>
        <dbReference type="Proteomes" id="UP000275232"/>
    </source>
</evidence>